<gene>
    <name evidence="3" type="ORF">RD110_19075</name>
</gene>
<feature type="domain" description="CNP1-like uncharacterised" evidence="2">
    <location>
        <begin position="44"/>
        <end position="173"/>
    </location>
</feature>
<keyword evidence="1" id="KW-0732">Signal</keyword>
<protein>
    <recommendedName>
        <fullName evidence="2">CNP1-like uncharacterized domain-containing protein</fullName>
    </recommendedName>
</protein>
<evidence type="ECO:0000313" key="4">
    <source>
        <dbReference type="Proteomes" id="UP000186609"/>
    </source>
</evidence>
<dbReference type="AlphaFoldDB" id="A0A1P8JZ69"/>
<dbReference type="OrthoDB" id="7066954at2"/>
<dbReference type="RefSeq" id="WP_076201123.1">
    <property type="nucleotide sequence ID" value="NZ_CP019236.1"/>
</dbReference>
<keyword evidence="4" id="KW-1185">Reference proteome</keyword>
<dbReference type="STRING" id="1842727.RD110_19075"/>
<dbReference type="KEGG" id="rhy:RD110_19075"/>
<accession>A0A1P8JZ69</accession>
<reference evidence="3 4" key="1">
    <citation type="submission" date="2017-01" db="EMBL/GenBank/DDBJ databases">
        <authorList>
            <person name="Mah S.A."/>
            <person name="Swanson W.J."/>
            <person name="Moy G.W."/>
            <person name="Vacquier V.D."/>
        </authorList>
    </citation>
    <scope>NUCLEOTIDE SEQUENCE [LARGE SCALE GENOMIC DNA]</scope>
    <source>
        <strain evidence="3 4">DCY110</strain>
    </source>
</reference>
<evidence type="ECO:0000259" key="2">
    <source>
        <dbReference type="Pfam" id="PF08750"/>
    </source>
</evidence>
<feature type="chain" id="PRO_5012026504" description="CNP1-like uncharacterized domain-containing protein" evidence="1">
    <location>
        <begin position="31"/>
        <end position="181"/>
    </location>
</feature>
<organism evidence="3 4">
    <name type="scientific">Rhodoferax koreensis</name>
    <dbReference type="NCBI Taxonomy" id="1842727"/>
    <lineage>
        <taxon>Bacteria</taxon>
        <taxon>Pseudomonadati</taxon>
        <taxon>Pseudomonadota</taxon>
        <taxon>Betaproteobacteria</taxon>
        <taxon>Burkholderiales</taxon>
        <taxon>Comamonadaceae</taxon>
        <taxon>Rhodoferax</taxon>
    </lineage>
</organism>
<dbReference type="EMBL" id="CP019236">
    <property type="protein sequence ID" value="APW39052.1"/>
    <property type="molecule type" value="Genomic_DNA"/>
</dbReference>
<proteinExistence type="predicted"/>
<name>A0A1P8JZ69_9BURK</name>
<dbReference type="Pfam" id="PF08750">
    <property type="entry name" value="CNP1"/>
    <property type="match status" value="1"/>
</dbReference>
<dbReference type="Proteomes" id="UP000186609">
    <property type="component" value="Chromosome"/>
</dbReference>
<dbReference type="InterPro" id="IPR014861">
    <property type="entry name" value="CNP1-like_dom"/>
</dbReference>
<evidence type="ECO:0000313" key="3">
    <source>
        <dbReference type="EMBL" id="APW39052.1"/>
    </source>
</evidence>
<evidence type="ECO:0000256" key="1">
    <source>
        <dbReference type="SAM" id="SignalP"/>
    </source>
</evidence>
<feature type="signal peptide" evidence="1">
    <location>
        <begin position="1"/>
        <end position="30"/>
    </location>
</feature>
<sequence length="181" mass="19529">MLRSFPRCLRNYTTPFLAAALAALALTAGAAQSTPELRASDDPAVWAETEVPPPPAFSTSQLINIDLGPNVALKFGLDPKSVSIGKDDVVRYVVVATSPGATTGLYEGIRCATGEVKTYGRYNDGQWNLAKSPEWSRLFGNGAYRHSLALARMGACEQTSPPRSAQDMVRNIKYPRAESTH</sequence>